<evidence type="ECO:0000313" key="2">
    <source>
        <dbReference type="Proteomes" id="UP000011761"/>
    </source>
</evidence>
<dbReference type="KEGG" id="bcom:BAUCODRAFT_76636"/>
<evidence type="ECO:0000313" key="1">
    <source>
        <dbReference type="EMBL" id="EMC93086.1"/>
    </source>
</evidence>
<organism evidence="1 2">
    <name type="scientific">Baudoinia panamericana (strain UAMH 10762)</name>
    <name type="common">Angels' share fungus</name>
    <name type="synonym">Baudoinia compniacensis (strain UAMH 10762)</name>
    <dbReference type="NCBI Taxonomy" id="717646"/>
    <lineage>
        <taxon>Eukaryota</taxon>
        <taxon>Fungi</taxon>
        <taxon>Dikarya</taxon>
        <taxon>Ascomycota</taxon>
        <taxon>Pezizomycotina</taxon>
        <taxon>Dothideomycetes</taxon>
        <taxon>Dothideomycetidae</taxon>
        <taxon>Mycosphaerellales</taxon>
        <taxon>Teratosphaeriaceae</taxon>
        <taxon>Baudoinia</taxon>
    </lineage>
</organism>
<gene>
    <name evidence="1" type="ORF">BAUCODRAFT_76636</name>
</gene>
<dbReference type="InterPro" id="IPR021848">
    <property type="entry name" value="HODM_asu-like"/>
</dbReference>
<dbReference type="GeneID" id="19117039"/>
<dbReference type="AlphaFoldDB" id="M2M9J7"/>
<sequence length="339" mass="37980">MPTSFEWLTTAPIKIRPFKPKYHLTMGLENMPLSELIQMDKTYADRIQLRRNLISEHPTSTRQCNPCAEKAVAELYEWIISTYLPKRFPSTYKLTSAETGSGLRNLVTDKLIPLQAPSSIDALELLGENVDTDFLVLLPSSKAADGSPVYHLEAFVTCFPSGFSTREKCGKPLAAIHNPVPGYASKLERSMDRFFARLEVGKAVKRVNWSITTNDRLFSESGNHMYSDEEPPKPAENAKTLDASGPNIEDEIAKQKLEVVVEDCRLRCERQTLHRLPNTNALVFAFKTYLYKLSEVKDEGLGPALADAVDGLGTGSVPDMAFYKRGVVWGEKVKEYLRS</sequence>
<dbReference type="OrthoDB" id="5043642at2759"/>
<name>M2M9J7_BAUPA</name>
<dbReference type="Pfam" id="PF11927">
    <property type="entry name" value="HODM_asu-like"/>
    <property type="match status" value="1"/>
</dbReference>
<dbReference type="Proteomes" id="UP000011761">
    <property type="component" value="Unassembled WGS sequence"/>
</dbReference>
<dbReference type="HOGENOM" id="CLU_025462_2_0_1"/>
<proteinExistence type="predicted"/>
<dbReference type="EMBL" id="KB445561">
    <property type="protein sequence ID" value="EMC93086.1"/>
    <property type="molecule type" value="Genomic_DNA"/>
</dbReference>
<reference evidence="1 2" key="1">
    <citation type="journal article" date="2012" name="PLoS Pathog.">
        <title>Diverse lifestyles and strategies of plant pathogenesis encoded in the genomes of eighteen Dothideomycetes fungi.</title>
        <authorList>
            <person name="Ohm R.A."/>
            <person name="Feau N."/>
            <person name="Henrissat B."/>
            <person name="Schoch C.L."/>
            <person name="Horwitz B.A."/>
            <person name="Barry K.W."/>
            <person name="Condon B.J."/>
            <person name="Copeland A.C."/>
            <person name="Dhillon B."/>
            <person name="Glaser F."/>
            <person name="Hesse C.N."/>
            <person name="Kosti I."/>
            <person name="LaButti K."/>
            <person name="Lindquist E.A."/>
            <person name="Lucas S."/>
            <person name="Salamov A.A."/>
            <person name="Bradshaw R.E."/>
            <person name="Ciuffetti L."/>
            <person name="Hamelin R.C."/>
            <person name="Kema G.H.J."/>
            <person name="Lawrence C."/>
            <person name="Scott J.A."/>
            <person name="Spatafora J.W."/>
            <person name="Turgeon B.G."/>
            <person name="de Wit P.J.G.M."/>
            <person name="Zhong S."/>
            <person name="Goodwin S.B."/>
            <person name="Grigoriev I.V."/>
        </authorList>
    </citation>
    <scope>NUCLEOTIDE SEQUENCE [LARGE SCALE GENOMIC DNA]</scope>
    <source>
        <strain evidence="1 2">UAMH 10762</strain>
    </source>
</reference>
<protein>
    <submittedName>
        <fullName evidence="1">Uncharacterized protein</fullName>
    </submittedName>
</protein>
<accession>M2M9J7</accession>
<dbReference type="eggNOG" id="ENOG502QU8C">
    <property type="taxonomic scope" value="Eukaryota"/>
</dbReference>
<dbReference type="RefSeq" id="XP_007679915.1">
    <property type="nucleotide sequence ID" value="XM_007681725.1"/>
</dbReference>
<dbReference type="OMA" id="TYRYPIQ"/>
<keyword evidence="2" id="KW-1185">Reference proteome</keyword>